<feature type="transmembrane region" description="Helical" evidence="1">
    <location>
        <begin position="136"/>
        <end position="155"/>
    </location>
</feature>
<comment type="caution">
    <text evidence="2">The sequence shown here is derived from an EMBL/GenBank/DDBJ whole genome shotgun (WGS) entry which is preliminary data.</text>
</comment>
<sequence length="178" mass="20140">MKRYILWLIAIFVLIVLQSAVFIPLNFDHVNLLLVLIVVSLLFADFDFGLIFSTICGLILDFLSGIPDGIFAFSLVSIFLILYFVVNNVLAKEPSLLILFASVAVATLLFFGLFLLYNQIFKMFGLATVINYKSLLLFDLPSALVFNLLLTFPVLKYYTWVENLNRKLSKNDPQPVSS</sequence>
<dbReference type="Proteomes" id="UP000176451">
    <property type="component" value="Unassembled WGS sequence"/>
</dbReference>
<accession>A0A1F5EFM8</accession>
<dbReference type="AlphaFoldDB" id="A0A1F5EFM8"/>
<feature type="transmembrane region" description="Helical" evidence="1">
    <location>
        <begin position="32"/>
        <end position="63"/>
    </location>
</feature>
<feature type="transmembrane region" description="Helical" evidence="1">
    <location>
        <begin position="70"/>
        <end position="90"/>
    </location>
</feature>
<keyword evidence="1" id="KW-1133">Transmembrane helix</keyword>
<evidence type="ECO:0000256" key="1">
    <source>
        <dbReference type="SAM" id="Phobius"/>
    </source>
</evidence>
<name>A0A1F5EFM8_9BACT</name>
<dbReference type="STRING" id="1797469.A3F08_02480"/>
<evidence type="ECO:0008006" key="4">
    <source>
        <dbReference type="Google" id="ProtNLM"/>
    </source>
</evidence>
<organism evidence="2 3">
    <name type="scientific">Candidatus Berkelbacteria bacterium RIFCSPHIGHO2_12_FULL_36_9</name>
    <dbReference type="NCBI Taxonomy" id="1797469"/>
    <lineage>
        <taxon>Bacteria</taxon>
        <taxon>Candidatus Berkelbacteria</taxon>
    </lineage>
</organism>
<dbReference type="EMBL" id="MEZV01000043">
    <property type="protein sequence ID" value="OGD66175.1"/>
    <property type="molecule type" value="Genomic_DNA"/>
</dbReference>
<feature type="transmembrane region" description="Helical" evidence="1">
    <location>
        <begin position="96"/>
        <end position="116"/>
    </location>
</feature>
<proteinExistence type="predicted"/>
<evidence type="ECO:0000313" key="3">
    <source>
        <dbReference type="Proteomes" id="UP000176451"/>
    </source>
</evidence>
<reference evidence="2 3" key="1">
    <citation type="journal article" date="2016" name="Nat. Commun.">
        <title>Thousands of microbial genomes shed light on interconnected biogeochemical processes in an aquifer system.</title>
        <authorList>
            <person name="Anantharaman K."/>
            <person name="Brown C.T."/>
            <person name="Hug L.A."/>
            <person name="Sharon I."/>
            <person name="Castelle C.J."/>
            <person name="Probst A.J."/>
            <person name="Thomas B.C."/>
            <person name="Singh A."/>
            <person name="Wilkins M.J."/>
            <person name="Karaoz U."/>
            <person name="Brodie E.L."/>
            <person name="Williams K.H."/>
            <person name="Hubbard S.S."/>
            <person name="Banfield J.F."/>
        </authorList>
    </citation>
    <scope>NUCLEOTIDE SEQUENCE [LARGE SCALE GENOMIC DNA]</scope>
</reference>
<keyword evidence="1" id="KW-0812">Transmembrane</keyword>
<evidence type="ECO:0000313" key="2">
    <source>
        <dbReference type="EMBL" id="OGD66175.1"/>
    </source>
</evidence>
<protein>
    <recommendedName>
        <fullName evidence="4">Rod shape-determining protein MreD</fullName>
    </recommendedName>
</protein>
<gene>
    <name evidence="2" type="ORF">A3F08_02480</name>
</gene>
<keyword evidence="1" id="KW-0472">Membrane</keyword>